<feature type="compositionally biased region" description="Polar residues" evidence="1">
    <location>
        <begin position="336"/>
        <end position="346"/>
    </location>
</feature>
<feature type="region of interest" description="Disordered" evidence="1">
    <location>
        <begin position="1093"/>
        <end position="1178"/>
    </location>
</feature>
<feature type="region of interest" description="Disordered" evidence="1">
    <location>
        <begin position="150"/>
        <end position="184"/>
    </location>
</feature>
<dbReference type="InterPro" id="IPR003959">
    <property type="entry name" value="ATPase_AAA_core"/>
</dbReference>
<dbReference type="InterPro" id="IPR054289">
    <property type="entry name" value="DUF7025"/>
</dbReference>
<dbReference type="GeneID" id="98157959"/>
<feature type="region of interest" description="Disordered" evidence="1">
    <location>
        <begin position="729"/>
        <end position="749"/>
    </location>
</feature>
<dbReference type="Pfam" id="PF00004">
    <property type="entry name" value="AAA"/>
    <property type="match status" value="1"/>
</dbReference>
<feature type="region of interest" description="Disordered" evidence="1">
    <location>
        <begin position="331"/>
        <end position="355"/>
    </location>
</feature>
<organism evidence="3 4">
    <name type="scientific">Aspergillus pseudodeflectus</name>
    <dbReference type="NCBI Taxonomy" id="176178"/>
    <lineage>
        <taxon>Eukaryota</taxon>
        <taxon>Fungi</taxon>
        <taxon>Dikarya</taxon>
        <taxon>Ascomycota</taxon>
        <taxon>Pezizomycotina</taxon>
        <taxon>Eurotiomycetes</taxon>
        <taxon>Eurotiomycetidae</taxon>
        <taxon>Eurotiales</taxon>
        <taxon>Aspergillaceae</taxon>
        <taxon>Aspergillus</taxon>
        <taxon>Aspergillus subgen. Nidulantes</taxon>
    </lineage>
</organism>
<evidence type="ECO:0000256" key="1">
    <source>
        <dbReference type="SAM" id="MobiDB-lite"/>
    </source>
</evidence>
<dbReference type="PANTHER" id="PTHR46411">
    <property type="entry name" value="FAMILY ATPASE, PUTATIVE-RELATED"/>
    <property type="match status" value="1"/>
</dbReference>
<dbReference type="PANTHER" id="PTHR46411:SF2">
    <property type="entry name" value="AAA+ ATPASE DOMAIN-CONTAINING PROTEIN"/>
    <property type="match status" value="1"/>
</dbReference>
<evidence type="ECO:0000259" key="2">
    <source>
        <dbReference type="SMART" id="SM00382"/>
    </source>
</evidence>
<dbReference type="SUPFAM" id="SSF52540">
    <property type="entry name" value="P-loop containing nucleoside triphosphate hydrolases"/>
    <property type="match status" value="1"/>
</dbReference>
<dbReference type="Proteomes" id="UP001610444">
    <property type="component" value="Unassembled WGS sequence"/>
</dbReference>
<reference evidence="3 4" key="1">
    <citation type="submission" date="2024-07" db="EMBL/GenBank/DDBJ databases">
        <title>Section-level genome sequencing and comparative genomics of Aspergillus sections Usti and Cavernicolus.</title>
        <authorList>
            <consortium name="Lawrence Berkeley National Laboratory"/>
            <person name="Nybo J.L."/>
            <person name="Vesth T.C."/>
            <person name="Theobald S."/>
            <person name="Frisvad J.C."/>
            <person name="Larsen T.O."/>
            <person name="Kjaerboelling I."/>
            <person name="Rothschild-Mancinelli K."/>
            <person name="Lyhne E.K."/>
            <person name="Kogle M.E."/>
            <person name="Barry K."/>
            <person name="Clum A."/>
            <person name="Na H."/>
            <person name="Ledsgaard L."/>
            <person name="Lin J."/>
            <person name="Lipzen A."/>
            <person name="Kuo A."/>
            <person name="Riley R."/>
            <person name="Mondo S."/>
            <person name="LaButti K."/>
            <person name="Haridas S."/>
            <person name="Pangalinan J."/>
            <person name="Salamov A.A."/>
            <person name="Simmons B.A."/>
            <person name="Magnuson J.K."/>
            <person name="Chen J."/>
            <person name="Drula E."/>
            <person name="Henrissat B."/>
            <person name="Wiebenga A."/>
            <person name="Lubbers R.J."/>
            <person name="Gomes A.C."/>
            <person name="Macurrencykelacurrency M.R."/>
            <person name="Stajich J."/>
            <person name="Grigoriev I.V."/>
            <person name="Mortensen U.H."/>
            <person name="De vries R.P."/>
            <person name="Baker S.E."/>
            <person name="Andersen M.R."/>
        </authorList>
    </citation>
    <scope>NUCLEOTIDE SEQUENCE [LARGE SCALE GENOMIC DNA]</scope>
    <source>
        <strain evidence="3 4">CBS 756.74</strain>
    </source>
</reference>
<feature type="region of interest" description="Disordered" evidence="1">
    <location>
        <begin position="1"/>
        <end position="25"/>
    </location>
</feature>
<dbReference type="CDD" id="cd19481">
    <property type="entry name" value="RecA-like_protease"/>
    <property type="match status" value="1"/>
</dbReference>
<protein>
    <recommendedName>
        <fullName evidence="2">AAA+ ATPase domain-containing protein</fullName>
    </recommendedName>
</protein>
<feature type="compositionally biased region" description="Polar residues" evidence="1">
    <location>
        <begin position="1132"/>
        <end position="1143"/>
    </location>
</feature>
<feature type="region of interest" description="Disordered" evidence="1">
    <location>
        <begin position="370"/>
        <end position="392"/>
    </location>
</feature>
<dbReference type="Pfam" id="PF23232">
    <property type="entry name" value="AAA_lid_13"/>
    <property type="match status" value="1"/>
</dbReference>
<dbReference type="Gene3D" id="3.40.50.300">
    <property type="entry name" value="P-loop containing nucleotide triphosphate hydrolases"/>
    <property type="match status" value="1"/>
</dbReference>
<proteinExistence type="predicted"/>
<feature type="compositionally biased region" description="Basic and acidic residues" evidence="1">
    <location>
        <begin position="729"/>
        <end position="739"/>
    </location>
</feature>
<comment type="caution">
    <text evidence="3">The sequence shown here is derived from an EMBL/GenBank/DDBJ whole genome shotgun (WGS) entry which is preliminary data.</text>
</comment>
<keyword evidence="4" id="KW-1185">Reference proteome</keyword>
<feature type="domain" description="AAA+ ATPase" evidence="2">
    <location>
        <begin position="795"/>
        <end position="920"/>
    </location>
</feature>
<accession>A0ABR4KSL0</accession>
<dbReference type="SMART" id="SM00382">
    <property type="entry name" value="AAA"/>
    <property type="match status" value="1"/>
</dbReference>
<evidence type="ECO:0000313" key="3">
    <source>
        <dbReference type="EMBL" id="KAL2855278.1"/>
    </source>
</evidence>
<dbReference type="InterPro" id="IPR056599">
    <property type="entry name" value="AAA_lid_fung"/>
</dbReference>
<dbReference type="InterPro" id="IPR003593">
    <property type="entry name" value="AAA+_ATPase"/>
</dbReference>
<dbReference type="Pfam" id="PF22942">
    <property type="entry name" value="DUF7025"/>
    <property type="match status" value="1"/>
</dbReference>
<dbReference type="RefSeq" id="XP_070901934.1">
    <property type="nucleotide sequence ID" value="XM_071042795.1"/>
</dbReference>
<name>A0ABR4KSL0_9EURO</name>
<sequence length="1178" mass="133670">MGGEDSQTERPSAPASDEPSPKLSAEQIEYQRMLACLYGHRKEFETAGGPGFWNMYRRRHGWLPVQPRDGPWDFTYNLVHMDSYKRPDPFDPTHECNTHQFDPNTPNDFDLAIDYGERRESVRKHFEWELDRLYLMEELYRRQQRRKMEEAEAKRAQEDETCDAMNAPSGMNDGSGTQTEGENEAGPMVAEPILTKLQWHAFKHSAVVDRVDCQIEVLIGEPIVQDERLAGFASWYGFSGYGPQKVSKVEQTTVITTAAGETALPERVRIRSSILMQILFKIVGSGGDALTDLQDAAVVFIRPFKLLTYCERALRDWCKALKNEYALTPVSEEETSAGNTGSTVPKQNVPPGHVSEWTDVDFALKRGIRGDSKREDEEEGEEGQVKDESTKSPEALQHLECLLQFIDNDIVARRSHLGDHQCRKVFFSDLWHLFRPGMEVISSNGKQVYRVVHVRSARHRVIPAWERYHESANNKEARAPFSLTCVYIDFDGKFLGPVSTTFDFKRFDGQREITSLEVYPLQFHPVRHAEFDEKDWTKIEALSPLERTSFLRQRFIERGKLFLKVAQVKHMYYAGPTLGVRDEVESQVVVDFETAFAVDEQKQLAWKPELEILLGNSAAEDEEGTGKDETCQAACCRRDNVYDDMYIDRKQRTEYIDSLLPKGEHNDQQPSISILRRPLKELLRTSADKELSITPDELIIMSYRVFGFILRTRKWAQLDLSYLTEVHTRTHEPATRSRADSTGNTEAKEPTTFSRLVLNEKHKHMIVSLIAQHFRDKKSISGQREQVDIVRGKGKGLILLLHGAPGVGKTSTAEGVAELFQKPLFQITCGDLGTTAKDVETALETNFALANRWDCILLLDEADVFLSQRTKDDFQRNGLVAVFLRVMEYYAGILFLTTNRVGDFDEAFTSRIHVSLYYPDLSDKQTVEIFKLNLGMIEERFRRKGRKIKIDDVDIILFADNYFKEHPHGRWNGRQIRNACQTALALAEYEAQEAQGDNPQNSVKTDAAVNLTVAHFAVVSDAYLEFIDYINRLFGTNSSRRAHEDKLRAFLADANESIVASLMDKKAAFSRTPAPGGYLNPNAMPFQRQVYGNNEWSSVPQGPPRGAHTPEPPYIPSQQSPQARMQIPRSAQYANQPMASSYTEPEPLYPGQELPGGLSSAPSGNAPAQEWQTGAGTQ</sequence>
<dbReference type="InterPro" id="IPR027417">
    <property type="entry name" value="P-loop_NTPase"/>
</dbReference>
<evidence type="ECO:0000313" key="4">
    <source>
        <dbReference type="Proteomes" id="UP001610444"/>
    </source>
</evidence>
<dbReference type="EMBL" id="JBFXLR010000010">
    <property type="protein sequence ID" value="KAL2855278.1"/>
    <property type="molecule type" value="Genomic_DNA"/>
</dbReference>
<gene>
    <name evidence="3" type="ORF">BJX68DRAFT_253847</name>
</gene>